<dbReference type="STRING" id="436010.A0A166NAM9"/>
<organism evidence="1 2">
    <name type="scientific">Athelia psychrophila</name>
    <dbReference type="NCBI Taxonomy" id="1759441"/>
    <lineage>
        <taxon>Eukaryota</taxon>
        <taxon>Fungi</taxon>
        <taxon>Dikarya</taxon>
        <taxon>Basidiomycota</taxon>
        <taxon>Agaricomycotina</taxon>
        <taxon>Agaricomycetes</taxon>
        <taxon>Agaricomycetidae</taxon>
        <taxon>Atheliales</taxon>
        <taxon>Atheliaceae</taxon>
        <taxon>Athelia</taxon>
    </lineage>
</organism>
<dbReference type="OrthoDB" id="3365698at2759"/>
<protein>
    <submittedName>
        <fullName evidence="1">Uncharacterized protein</fullName>
    </submittedName>
</protein>
<proteinExistence type="predicted"/>
<dbReference type="Proteomes" id="UP000076532">
    <property type="component" value="Unassembled WGS sequence"/>
</dbReference>
<name>A0A166NAM9_9AGAM</name>
<dbReference type="EMBL" id="KV417524">
    <property type="protein sequence ID" value="KZP24817.1"/>
    <property type="molecule type" value="Genomic_DNA"/>
</dbReference>
<evidence type="ECO:0000313" key="1">
    <source>
        <dbReference type="EMBL" id="KZP24817.1"/>
    </source>
</evidence>
<sequence length="536" mass="60917">MSQDRKETCQWIQEYPTDYLLLTNRPPTPAEAAGVLQSVEQIRGDLNALETEIIKVQEALSALITIRSTLQNQAEAHISIFNPIRRLPDELLGEIFEWCLPTQTMTTSSSHAPTLVQSICRRWRDIARSTPRLWASFTLQMTSERAAIEVLMAEQWLFRGGSTPLTLALGIRRGYHEEEEKDLRRAELLHMALRHSSRWQTLQLKISYGLLEHFSSLREQLPLLEHLDISIPIDFSGRRWVNPVNLIHAPRLRSLVVGSGVSPAFLKIPWNRLTKIVIDLSTTTSVFKVLAECHQLVECQIKGVVVEDLNGDLSQTPRARLEHLRWLSMESSDDPFNLFQLLTLPALQNLDISLRIPHYSFSAGDNYFSLSATYLVDLIGRSQCSIQTLVLNIPRLRSNELILCLEACPDLTTLELVAGSVLALDLPMLAWLIHTPGPKCLVANLAKLRLNCIDNLFPSQTGIWEVLFVNDFLPLRTETWEMLLSRKRTEVFNGPIVEIVVRHVDHDLLHWVADTRVEGIDARLFSPEGKEVVVYT</sequence>
<gene>
    <name evidence="1" type="ORF">FIBSPDRAFT_409457</name>
</gene>
<dbReference type="InterPro" id="IPR036047">
    <property type="entry name" value="F-box-like_dom_sf"/>
</dbReference>
<reference evidence="1 2" key="1">
    <citation type="journal article" date="2016" name="Mol. Biol. Evol.">
        <title>Comparative Genomics of Early-Diverging Mushroom-Forming Fungi Provides Insights into the Origins of Lignocellulose Decay Capabilities.</title>
        <authorList>
            <person name="Nagy L.G."/>
            <person name="Riley R."/>
            <person name="Tritt A."/>
            <person name="Adam C."/>
            <person name="Daum C."/>
            <person name="Floudas D."/>
            <person name="Sun H."/>
            <person name="Yadav J.S."/>
            <person name="Pangilinan J."/>
            <person name="Larsson K.H."/>
            <person name="Matsuura K."/>
            <person name="Barry K."/>
            <person name="Labutti K."/>
            <person name="Kuo R."/>
            <person name="Ohm R.A."/>
            <person name="Bhattacharya S.S."/>
            <person name="Shirouzu T."/>
            <person name="Yoshinaga Y."/>
            <person name="Martin F.M."/>
            <person name="Grigoriev I.V."/>
            <person name="Hibbett D.S."/>
        </authorList>
    </citation>
    <scope>NUCLEOTIDE SEQUENCE [LARGE SCALE GENOMIC DNA]</scope>
    <source>
        <strain evidence="1 2">CBS 109695</strain>
    </source>
</reference>
<dbReference type="SUPFAM" id="SSF81383">
    <property type="entry name" value="F-box domain"/>
    <property type="match status" value="1"/>
</dbReference>
<keyword evidence="2" id="KW-1185">Reference proteome</keyword>
<dbReference type="AlphaFoldDB" id="A0A166NAM9"/>
<accession>A0A166NAM9</accession>
<dbReference type="Gene3D" id="1.20.1280.50">
    <property type="match status" value="1"/>
</dbReference>
<evidence type="ECO:0000313" key="2">
    <source>
        <dbReference type="Proteomes" id="UP000076532"/>
    </source>
</evidence>